<sequence length="141" mass="15324">MRDYRYLAELSDDPDGGVVVSFPDVPEAITSGPDRRQALASAADALGLALRGYLAEHREMPRRTAEGVTMVTPHADDVLKLALIESLRRQSVTPDRFRDLSGLKDWEVAALFDPDAVNGVADLENALALLGQRIRIAVEAA</sequence>
<gene>
    <name evidence="1" type="ORF">GTW51_04225</name>
</gene>
<keyword evidence="2" id="KW-1185">Reference proteome</keyword>
<dbReference type="Proteomes" id="UP000476332">
    <property type="component" value="Unassembled WGS sequence"/>
</dbReference>
<dbReference type="InterPro" id="IPR035069">
    <property type="entry name" value="TTHA1013/TTHA0281-like"/>
</dbReference>
<dbReference type="RefSeq" id="WP_163042594.1">
    <property type="nucleotide sequence ID" value="NZ_JAAAMJ010000001.1"/>
</dbReference>
<evidence type="ECO:0000313" key="1">
    <source>
        <dbReference type="EMBL" id="NDV85906.1"/>
    </source>
</evidence>
<dbReference type="Gene3D" id="3.30.160.250">
    <property type="match status" value="1"/>
</dbReference>
<dbReference type="EMBL" id="JAAAMJ010000001">
    <property type="protein sequence ID" value="NDV85906.1"/>
    <property type="molecule type" value="Genomic_DNA"/>
</dbReference>
<reference evidence="1 2" key="1">
    <citation type="submission" date="2020-01" db="EMBL/GenBank/DDBJ databases">
        <title>Genomes of bacteria type strains.</title>
        <authorList>
            <person name="Chen J."/>
            <person name="Zhu S."/>
            <person name="Chen J."/>
        </authorList>
    </citation>
    <scope>NUCLEOTIDE SEQUENCE [LARGE SCALE GENOMIC DNA]</scope>
    <source>
        <strain evidence="1 2">KCTC 52919</strain>
    </source>
</reference>
<dbReference type="SUPFAM" id="SSF143100">
    <property type="entry name" value="TTHA1013/TTHA0281-like"/>
    <property type="match status" value="1"/>
</dbReference>
<evidence type="ECO:0000313" key="2">
    <source>
        <dbReference type="Proteomes" id="UP000476332"/>
    </source>
</evidence>
<protein>
    <submittedName>
        <fullName evidence="1">Type II toxin-antitoxin system HicB family antitoxin</fullName>
    </submittedName>
</protein>
<organism evidence="1 2">
    <name type="scientific">Aurantimonas aggregata</name>
    <dbReference type="NCBI Taxonomy" id="2047720"/>
    <lineage>
        <taxon>Bacteria</taxon>
        <taxon>Pseudomonadati</taxon>
        <taxon>Pseudomonadota</taxon>
        <taxon>Alphaproteobacteria</taxon>
        <taxon>Hyphomicrobiales</taxon>
        <taxon>Aurantimonadaceae</taxon>
        <taxon>Aurantimonas</taxon>
    </lineage>
</organism>
<comment type="caution">
    <text evidence="1">The sequence shown here is derived from an EMBL/GenBank/DDBJ whole genome shotgun (WGS) entry which is preliminary data.</text>
</comment>
<proteinExistence type="predicted"/>
<dbReference type="AlphaFoldDB" id="A0A6L9ME17"/>
<name>A0A6L9ME17_9HYPH</name>
<accession>A0A6L9ME17</accession>